<dbReference type="Gene3D" id="1.10.510.10">
    <property type="entry name" value="Transferase(Phosphotransferase) domain 1"/>
    <property type="match status" value="1"/>
</dbReference>
<evidence type="ECO:0000259" key="10">
    <source>
        <dbReference type="PROSITE" id="PS50011"/>
    </source>
</evidence>
<dbReference type="Proteomes" id="UP000717328">
    <property type="component" value="Unassembled WGS sequence"/>
</dbReference>
<dbReference type="GO" id="GO:0050684">
    <property type="term" value="P:regulation of mRNA processing"/>
    <property type="evidence" value="ECO:0007669"/>
    <property type="project" value="TreeGrafter"/>
</dbReference>
<dbReference type="PROSITE" id="PS50011">
    <property type="entry name" value="PROTEIN_KINASE_DOM"/>
    <property type="match status" value="1"/>
</dbReference>
<evidence type="ECO:0000256" key="9">
    <source>
        <dbReference type="PROSITE-ProRule" id="PRU10141"/>
    </source>
</evidence>
<dbReference type="GO" id="GO:0000245">
    <property type="term" value="P:spliceosomal complex assembly"/>
    <property type="evidence" value="ECO:0007669"/>
    <property type="project" value="TreeGrafter"/>
</dbReference>
<dbReference type="Pfam" id="PF00069">
    <property type="entry name" value="Pkinase"/>
    <property type="match status" value="2"/>
</dbReference>
<dbReference type="PANTHER" id="PTHR47634">
    <property type="entry name" value="PROTEIN KINASE DOMAIN-CONTAINING PROTEIN-RELATED"/>
    <property type="match status" value="1"/>
</dbReference>
<dbReference type="SUPFAM" id="SSF56112">
    <property type="entry name" value="Protein kinase-like (PK-like)"/>
    <property type="match status" value="1"/>
</dbReference>
<dbReference type="GO" id="GO:0004674">
    <property type="term" value="F:protein serine/threonine kinase activity"/>
    <property type="evidence" value="ECO:0007669"/>
    <property type="project" value="UniProtKB-KW"/>
</dbReference>
<dbReference type="EC" id="2.7.11.1" evidence="1"/>
<organism evidence="11 12">
    <name type="scientific">Sphagnurus paluster</name>
    <dbReference type="NCBI Taxonomy" id="117069"/>
    <lineage>
        <taxon>Eukaryota</taxon>
        <taxon>Fungi</taxon>
        <taxon>Dikarya</taxon>
        <taxon>Basidiomycota</taxon>
        <taxon>Agaricomycotina</taxon>
        <taxon>Agaricomycetes</taxon>
        <taxon>Agaricomycetidae</taxon>
        <taxon>Agaricales</taxon>
        <taxon>Tricholomatineae</taxon>
        <taxon>Lyophyllaceae</taxon>
        <taxon>Sphagnurus</taxon>
    </lineage>
</organism>
<reference evidence="11" key="1">
    <citation type="submission" date="2021-02" db="EMBL/GenBank/DDBJ databases">
        <authorList>
            <person name="Nieuwenhuis M."/>
            <person name="Van De Peppel L.J.J."/>
        </authorList>
    </citation>
    <scope>NUCLEOTIDE SEQUENCE</scope>
    <source>
        <strain evidence="11">D49</strain>
    </source>
</reference>
<dbReference type="Gene3D" id="3.30.200.20">
    <property type="entry name" value="Phosphorylase Kinase, domain 1"/>
    <property type="match status" value="1"/>
</dbReference>
<dbReference type="EMBL" id="JABCKI010005757">
    <property type="protein sequence ID" value="KAG5638530.1"/>
    <property type="molecule type" value="Genomic_DNA"/>
</dbReference>
<gene>
    <name evidence="11" type="ORF">H0H81_012030</name>
</gene>
<evidence type="ECO:0000256" key="6">
    <source>
        <dbReference type="ARBA" id="ARBA00022840"/>
    </source>
</evidence>
<comment type="catalytic activity">
    <reaction evidence="7">
        <text>L-threonyl-[protein] + ATP = O-phospho-L-threonyl-[protein] + ADP + H(+)</text>
        <dbReference type="Rhea" id="RHEA:46608"/>
        <dbReference type="Rhea" id="RHEA-COMP:11060"/>
        <dbReference type="Rhea" id="RHEA-COMP:11605"/>
        <dbReference type="ChEBI" id="CHEBI:15378"/>
        <dbReference type="ChEBI" id="CHEBI:30013"/>
        <dbReference type="ChEBI" id="CHEBI:30616"/>
        <dbReference type="ChEBI" id="CHEBI:61977"/>
        <dbReference type="ChEBI" id="CHEBI:456216"/>
        <dbReference type="EC" id="2.7.11.1"/>
    </reaction>
</comment>
<keyword evidence="3" id="KW-0808">Transferase</keyword>
<dbReference type="InterPro" id="IPR000719">
    <property type="entry name" value="Prot_kinase_dom"/>
</dbReference>
<name>A0A9P7G0C7_9AGAR</name>
<evidence type="ECO:0000256" key="2">
    <source>
        <dbReference type="ARBA" id="ARBA00022527"/>
    </source>
</evidence>
<reference evidence="11" key="2">
    <citation type="submission" date="2021-10" db="EMBL/GenBank/DDBJ databases">
        <title>Phylogenomics reveals ancestral predisposition of the termite-cultivated fungus Termitomyces towards a domesticated lifestyle.</title>
        <authorList>
            <person name="Auxier B."/>
            <person name="Grum-Grzhimaylo A."/>
            <person name="Cardenas M.E."/>
            <person name="Lodge J.D."/>
            <person name="Laessoe T."/>
            <person name="Pedersen O."/>
            <person name="Smith M.E."/>
            <person name="Kuyper T.W."/>
            <person name="Franco-Molano E.A."/>
            <person name="Baroni T.J."/>
            <person name="Aanen D.K."/>
        </authorList>
    </citation>
    <scope>NUCLEOTIDE SEQUENCE</scope>
    <source>
        <strain evidence="11">D49</strain>
    </source>
</reference>
<proteinExistence type="predicted"/>
<evidence type="ECO:0000256" key="8">
    <source>
        <dbReference type="ARBA" id="ARBA00048679"/>
    </source>
</evidence>
<keyword evidence="2" id="KW-0723">Serine/threonine-protein kinase</keyword>
<keyword evidence="12" id="KW-1185">Reference proteome</keyword>
<evidence type="ECO:0000313" key="11">
    <source>
        <dbReference type="EMBL" id="KAG5638530.1"/>
    </source>
</evidence>
<dbReference type="PROSITE" id="PS00107">
    <property type="entry name" value="PROTEIN_KINASE_ATP"/>
    <property type="match status" value="1"/>
</dbReference>
<keyword evidence="5" id="KW-0418">Kinase</keyword>
<dbReference type="InterPro" id="IPR051334">
    <property type="entry name" value="SRPK"/>
</dbReference>
<dbReference type="PANTHER" id="PTHR47634:SF9">
    <property type="entry name" value="PROTEIN KINASE DOMAIN-CONTAINING PROTEIN-RELATED"/>
    <property type="match status" value="1"/>
</dbReference>
<sequence>MSPLATPVTTPQPYQRTYVWKEDVENLERYCPGGYHPVHIDDEILGRYHILHKLGFGSYSTVWLAKDLQKDRFVALKFIVASESAESPDIRILRHLATSNPSHPGRRHMVNLLDDFKIEGPNGTHQCLVTEVVGPGVGKIKHELPKLNLPVPIAKRVASQCAQALAFMHSSGVAHGDFHTGNILFVIPDFHSWSIEKVYEHFGKPYKEPIKRTDGQPLTPAAPRYAVAPTYPLDLAEIVMNEDCTIKVTDFGQSFFHSESPKTLHTAIAYAAPEILFEDVITPKVDSWSLACMIYELVGTHTLLESFFGDREGYLIEMVRTFGKLPERWWKQWDRRSTFFEEGGAFKPDSGDDTGEPRTVDLKERLLDIRREDDETQRELTGDLDMLERLLEPLLKYEPAERANIEDILMPF</sequence>
<feature type="binding site" evidence="9">
    <location>
        <position position="77"/>
    </location>
    <ligand>
        <name>ATP</name>
        <dbReference type="ChEBI" id="CHEBI:30616"/>
    </ligand>
</feature>
<evidence type="ECO:0000256" key="3">
    <source>
        <dbReference type="ARBA" id="ARBA00022679"/>
    </source>
</evidence>
<evidence type="ECO:0000256" key="1">
    <source>
        <dbReference type="ARBA" id="ARBA00012513"/>
    </source>
</evidence>
<evidence type="ECO:0000256" key="7">
    <source>
        <dbReference type="ARBA" id="ARBA00047899"/>
    </source>
</evidence>
<dbReference type="OrthoDB" id="5979581at2759"/>
<dbReference type="AlphaFoldDB" id="A0A9P7G0C7"/>
<feature type="domain" description="Protein kinase" evidence="10">
    <location>
        <begin position="48"/>
        <end position="412"/>
    </location>
</feature>
<dbReference type="SMART" id="SM00220">
    <property type="entry name" value="S_TKc"/>
    <property type="match status" value="1"/>
</dbReference>
<dbReference type="GO" id="GO:0005524">
    <property type="term" value="F:ATP binding"/>
    <property type="evidence" value="ECO:0007669"/>
    <property type="project" value="UniProtKB-UniRule"/>
</dbReference>
<accession>A0A9P7G0C7</accession>
<protein>
    <recommendedName>
        <fullName evidence="1">non-specific serine/threonine protein kinase</fullName>
        <ecNumber evidence="1">2.7.11.1</ecNumber>
    </recommendedName>
</protein>
<evidence type="ECO:0000256" key="4">
    <source>
        <dbReference type="ARBA" id="ARBA00022741"/>
    </source>
</evidence>
<dbReference type="InterPro" id="IPR017441">
    <property type="entry name" value="Protein_kinase_ATP_BS"/>
</dbReference>
<comment type="caution">
    <text evidence="11">The sequence shown here is derived from an EMBL/GenBank/DDBJ whole genome shotgun (WGS) entry which is preliminary data.</text>
</comment>
<comment type="catalytic activity">
    <reaction evidence="8">
        <text>L-seryl-[protein] + ATP = O-phospho-L-seryl-[protein] + ADP + H(+)</text>
        <dbReference type="Rhea" id="RHEA:17989"/>
        <dbReference type="Rhea" id="RHEA-COMP:9863"/>
        <dbReference type="Rhea" id="RHEA-COMP:11604"/>
        <dbReference type="ChEBI" id="CHEBI:15378"/>
        <dbReference type="ChEBI" id="CHEBI:29999"/>
        <dbReference type="ChEBI" id="CHEBI:30616"/>
        <dbReference type="ChEBI" id="CHEBI:83421"/>
        <dbReference type="ChEBI" id="CHEBI:456216"/>
        <dbReference type="EC" id="2.7.11.1"/>
    </reaction>
</comment>
<dbReference type="InterPro" id="IPR011009">
    <property type="entry name" value="Kinase-like_dom_sf"/>
</dbReference>
<keyword evidence="4 9" id="KW-0547">Nucleotide-binding</keyword>
<keyword evidence="6 9" id="KW-0067">ATP-binding</keyword>
<evidence type="ECO:0000256" key="5">
    <source>
        <dbReference type="ARBA" id="ARBA00022777"/>
    </source>
</evidence>
<evidence type="ECO:0000313" key="12">
    <source>
        <dbReference type="Proteomes" id="UP000717328"/>
    </source>
</evidence>